<sequence length="78" mass="8883">MDDYAKVVRAQELPPQIKHKIIFEAFDALGGGEAMLLVNDHDPVPLFYQFQATRGDTFTWEYVEQGPELFRVKIGKVG</sequence>
<accession>A0A5R9GGX6</accession>
<dbReference type="InterPro" id="IPR018720">
    <property type="entry name" value="DUF2249"/>
</dbReference>
<evidence type="ECO:0000259" key="1">
    <source>
        <dbReference type="Pfam" id="PF10006"/>
    </source>
</evidence>
<keyword evidence="3" id="KW-1185">Reference proteome</keyword>
<dbReference type="AlphaFoldDB" id="A0A5R9GGX6"/>
<protein>
    <submittedName>
        <fullName evidence="2">DUF2249 domain-containing protein</fullName>
    </submittedName>
</protein>
<reference evidence="2 3" key="1">
    <citation type="submission" date="2019-05" db="EMBL/GenBank/DDBJ databases">
        <authorList>
            <person name="Narsing Rao M.P."/>
            <person name="Li W.J."/>
        </authorList>
    </citation>
    <scope>NUCLEOTIDE SEQUENCE [LARGE SCALE GENOMIC DNA]</scope>
    <source>
        <strain evidence="2 3">SYSU_K30003</strain>
    </source>
</reference>
<evidence type="ECO:0000313" key="3">
    <source>
        <dbReference type="Proteomes" id="UP000309676"/>
    </source>
</evidence>
<comment type="caution">
    <text evidence="2">The sequence shown here is derived from an EMBL/GenBank/DDBJ whole genome shotgun (WGS) entry which is preliminary data.</text>
</comment>
<proteinExistence type="predicted"/>
<evidence type="ECO:0000313" key="2">
    <source>
        <dbReference type="EMBL" id="TLS50665.1"/>
    </source>
</evidence>
<feature type="domain" description="DUF2249" evidence="1">
    <location>
        <begin position="10"/>
        <end position="76"/>
    </location>
</feature>
<dbReference type="RefSeq" id="WP_138195697.1">
    <property type="nucleotide sequence ID" value="NZ_VCIW01000013.1"/>
</dbReference>
<organism evidence="2 3">
    <name type="scientific">Paenibacillus antri</name>
    <dbReference type="NCBI Taxonomy" id="2582848"/>
    <lineage>
        <taxon>Bacteria</taxon>
        <taxon>Bacillati</taxon>
        <taxon>Bacillota</taxon>
        <taxon>Bacilli</taxon>
        <taxon>Bacillales</taxon>
        <taxon>Paenibacillaceae</taxon>
        <taxon>Paenibacillus</taxon>
    </lineage>
</organism>
<dbReference type="EMBL" id="VCIW01000013">
    <property type="protein sequence ID" value="TLS50665.1"/>
    <property type="molecule type" value="Genomic_DNA"/>
</dbReference>
<dbReference type="OrthoDB" id="9798996at2"/>
<name>A0A5R9GGX6_9BACL</name>
<gene>
    <name evidence="2" type="ORF">FE782_18340</name>
</gene>
<dbReference type="Proteomes" id="UP000309676">
    <property type="component" value="Unassembled WGS sequence"/>
</dbReference>
<dbReference type="Pfam" id="PF10006">
    <property type="entry name" value="DUF2249"/>
    <property type="match status" value="1"/>
</dbReference>